<protein>
    <submittedName>
        <fullName evidence="2">Uncharacterized protein</fullName>
    </submittedName>
</protein>
<feature type="compositionally biased region" description="Polar residues" evidence="1">
    <location>
        <begin position="7"/>
        <end position="19"/>
    </location>
</feature>
<dbReference type="AlphaFoldDB" id="A0A9Q0BS70"/>
<keyword evidence="3" id="KW-1185">Reference proteome</keyword>
<evidence type="ECO:0000313" key="2">
    <source>
        <dbReference type="EMBL" id="KAI8041854.1"/>
    </source>
</evidence>
<evidence type="ECO:0000313" key="3">
    <source>
        <dbReference type="Proteomes" id="UP001059596"/>
    </source>
</evidence>
<evidence type="ECO:0000256" key="1">
    <source>
        <dbReference type="SAM" id="MobiDB-lite"/>
    </source>
</evidence>
<organism evidence="2 3">
    <name type="scientific">Drosophila gunungcola</name>
    <name type="common">fruit fly</name>
    <dbReference type="NCBI Taxonomy" id="103775"/>
    <lineage>
        <taxon>Eukaryota</taxon>
        <taxon>Metazoa</taxon>
        <taxon>Ecdysozoa</taxon>
        <taxon>Arthropoda</taxon>
        <taxon>Hexapoda</taxon>
        <taxon>Insecta</taxon>
        <taxon>Pterygota</taxon>
        <taxon>Neoptera</taxon>
        <taxon>Endopterygota</taxon>
        <taxon>Diptera</taxon>
        <taxon>Brachycera</taxon>
        <taxon>Muscomorpha</taxon>
        <taxon>Ephydroidea</taxon>
        <taxon>Drosophilidae</taxon>
        <taxon>Drosophila</taxon>
        <taxon>Sophophora</taxon>
    </lineage>
</organism>
<accession>A0A9Q0BS70</accession>
<proteinExistence type="predicted"/>
<feature type="non-terminal residue" evidence="2">
    <location>
        <position position="78"/>
    </location>
</feature>
<feature type="compositionally biased region" description="Low complexity" evidence="1">
    <location>
        <begin position="46"/>
        <end position="57"/>
    </location>
</feature>
<name>A0A9Q0BS70_9MUSC</name>
<feature type="region of interest" description="Disordered" evidence="1">
    <location>
        <begin position="1"/>
        <end position="61"/>
    </location>
</feature>
<dbReference type="EMBL" id="JAMKOV010000003">
    <property type="protein sequence ID" value="KAI8041854.1"/>
    <property type="molecule type" value="Genomic_DNA"/>
</dbReference>
<sequence length="78" mass="8121">MKICCQQLGTPAQSTQPTIQEGFFCQQRGASSKSTPSLSPSPSPSSSPSTSTSTTHSGAAQRAALINTITEQSKENFS</sequence>
<dbReference type="Proteomes" id="UP001059596">
    <property type="component" value="Unassembled WGS sequence"/>
</dbReference>
<gene>
    <name evidence="2" type="ORF">M5D96_006123</name>
</gene>
<comment type="caution">
    <text evidence="2">The sequence shown here is derived from an EMBL/GenBank/DDBJ whole genome shotgun (WGS) entry which is preliminary data.</text>
</comment>
<reference evidence="2" key="1">
    <citation type="journal article" date="2023" name="Genome Biol. Evol.">
        <title>Long-read-based Genome Assembly of Drosophila gunungcola Reveals Fewer Chemosensory Genes in Flower-breeding Species.</title>
        <authorList>
            <person name="Negi A."/>
            <person name="Liao B.Y."/>
            <person name="Yeh S.D."/>
        </authorList>
    </citation>
    <scope>NUCLEOTIDE SEQUENCE</scope>
    <source>
        <strain evidence="2">Sukarami</strain>
    </source>
</reference>